<evidence type="ECO:0000256" key="1">
    <source>
        <dbReference type="ARBA" id="ARBA00004123"/>
    </source>
</evidence>
<name>A0A087UJT8_STEMI</name>
<dbReference type="PANTHER" id="PTHR47961">
    <property type="entry name" value="DNA POLYMERASE THETA, PUTATIVE (AFU_ORTHOLOGUE AFUA_1G05260)-RELATED"/>
    <property type="match status" value="1"/>
</dbReference>
<dbReference type="InterPro" id="IPR001650">
    <property type="entry name" value="Helicase_C-like"/>
</dbReference>
<dbReference type="CDD" id="cd18795">
    <property type="entry name" value="SF2_C_Ski2"/>
    <property type="match status" value="1"/>
</dbReference>
<dbReference type="STRING" id="407821.A0A087UJT8"/>
<keyword evidence="14" id="KW-1185">Reference proteome</keyword>
<dbReference type="InterPro" id="IPR036390">
    <property type="entry name" value="WH_DNA-bd_sf"/>
</dbReference>
<dbReference type="CDD" id="cd18020">
    <property type="entry name" value="DEXHc_ASCC3_1"/>
    <property type="match status" value="1"/>
</dbReference>
<dbReference type="Gene3D" id="1.10.10.10">
    <property type="entry name" value="Winged helix-like DNA-binding domain superfamily/Winged helix DNA-binding domain"/>
    <property type="match status" value="1"/>
</dbReference>
<dbReference type="Pfam" id="PF02889">
    <property type="entry name" value="Sec63"/>
    <property type="match status" value="1"/>
</dbReference>
<dbReference type="SMART" id="SM00487">
    <property type="entry name" value="DEXDc"/>
    <property type="match status" value="1"/>
</dbReference>
<dbReference type="SUPFAM" id="SSF158702">
    <property type="entry name" value="Sec63 N-terminal domain-like"/>
    <property type="match status" value="1"/>
</dbReference>
<evidence type="ECO:0000256" key="8">
    <source>
        <dbReference type="ARBA" id="ARBA00022840"/>
    </source>
</evidence>
<dbReference type="InterPro" id="IPR050474">
    <property type="entry name" value="Hel308_SKI2-like"/>
</dbReference>
<dbReference type="GO" id="GO:0016787">
    <property type="term" value="F:hydrolase activity"/>
    <property type="evidence" value="ECO:0007669"/>
    <property type="project" value="UniProtKB-KW"/>
</dbReference>
<keyword evidence="5" id="KW-0547">Nucleotide-binding</keyword>
<feature type="non-terminal residue" evidence="13">
    <location>
        <position position="1407"/>
    </location>
</feature>
<feature type="domain" description="Helicase ATP-binding" evidence="11">
    <location>
        <begin position="1340"/>
        <end position="1407"/>
    </location>
</feature>
<proteinExistence type="predicted"/>
<feature type="domain" description="Helicase C-terminal" evidence="12">
    <location>
        <begin position="730"/>
        <end position="899"/>
    </location>
</feature>
<keyword evidence="6" id="KW-0378">Hydrolase</keyword>
<dbReference type="Pfam" id="PF18149">
    <property type="entry name" value="Helicase_PWI"/>
    <property type="match status" value="1"/>
</dbReference>
<evidence type="ECO:0000259" key="11">
    <source>
        <dbReference type="PROSITE" id="PS51192"/>
    </source>
</evidence>
<dbReference type="Gene3D" id="1.10.3380.10">
    <property type="entry name" value="Sec63 N-terminal domain-like domain"/>
    <property type="match status" value="1"/>
</dbReference>
<reference evidence="13 14" key="1">
    <citation type="submission" date="2013-11" db="EMBL/GenBank/DDBJ databases">
        <title>Genome sequencing of Stegodyphus mimosarum.</title>
        <authorList>
            <person name="Bechsgaard J."/>
        </authorList>
    </citation>
    <scope>NUCLEOTIDE SEQUENCE [LARGE SCALE GENOMIC DNA]</scope>
</reference>
<gene>
    <name evidence="13" type="ORF">X975_04957</name>
</gene>
<dbReference type="InterPro" id="IPR027417">
    <property type="entry name" value="P-loop_NTPase"/>
</dbReference>
<dbReference type="InterPro" id="IPR004179">
    <property type="entry name" value="Sec63-dom"/>
</dbReference>
<evidence type="ECO:0000256" key="5">
    <source>
        <dbReference type="ARBA" id="ARBA00022741"/>
    </source>
</evidence>
<comment type="subcellular location">
    <subcellularLocation>
        <location evidence="2">Cytoplasm</location>
        <location evidence="2">Cytosol</location>
    </subcellularLocation>
    <subcellularLocation>
        <location evidence="1">Nucleus</location>
    </subcellularLocation>
</comment>
<dbReference type="InterPro" id="IPR014001">
    <property type="entry name" value="Helicase_ATP-bd"/>
</dbReference>
<evidence type="ECO:0000256" key="7">
    <source>
        <dbReference type="ARBA" id="ARBA00022806"/>
    </source>
</evidence>
<evidence type="ECO:0000256" key="6">
    <source>
        <dbReference type="ARBA" id="ARBA00022801"/>
    </source>
</evidence>
<dbReference type="InterPro" id="IPR057842">
    <property type="entry name" value="WH_MER3"/>
</dbReference>
<dbReference type="InterPro" id="IPR041094">
    <property type="entry name" value="Brr2_helicase_PWI"/>
</dbReference>
<evidence type="ECO:0000256" key="10">
    <source>
        <dbReference type="ARBA" id="ARBA00034541"/>
    </source>
</evidence>
<dbReference type="SMART" id="SM00490">
    <property type="entry name" value="HELICc"/>
    <property type="match status" value="1"/>
</dbReference>
<dbReference type="FunFam" id="1.10.10.10:FF:000024">
    <property type="entry name" value="U5 small nuclear ribonucleoprotein helicase"/>
    <property type="match status" value="1"/>
</dbReference>
<dbReference type="FunFam" id="3.40.50.300:FF:000102">
    <property type="entry name" value="RNA helicase, activating signal cointegrator 1"/>
    <property type="match status" value="1"/>
</dbReference>
<evidence type="ECO:0000259" key="12">
    <source>
        <dbReference type="PROSITE" id="PS51194"/>
    </source>
</evidence>
<dbReference type="Pfam" id="PF00270">
    <property type="entry name" value="DEAD"/>
    <property type="match status" value="2"/>
</dbReference>
<dbReference type="SUPFAM" id="SSF52540">
    <property type="entry name" value="P-loop containing nucleoside triphosphate hydrolases"/>
    <property type="match status" value="2"/>
</dbReference>
<keyword evidence="4" id="KW-0677">Repeat</keyword>
<dbReference type="Gene3D" id="1.10.150.20">
    <property type="entry name" value="5' to 3' exonuclease, C-terminal subdomain"/>
    <property type="match status" value="1"/>
</dbReference>
<keyword evidence="9" id="KW-0539">Nucleus</keyword>
<evidence type="ECO:0000313" key="13">
    <source>
        <dbReference type="EMBL" id="KFM77627.1"/>
    </source>
</evidence>
<dbReference type="PROSITE" id="PS51194">
    <property type="entry name" value="HELICASE_CTER"/>
    <property type="match status" value="1"/>
</dbReference>
<dbReference type="EMBL" id="KK120147">
    <property type="protein sequence ID" value="KFM77627.1"/>
    <property type="molecule type" value="Genomic_DNA"/>
</dbReference>
<dbReference type="PANTHER" id="PTHR47961:SF13">
    <property type="entry name" value="ACTIVATING SIGNAL COINTEGRATOR 1 COMPLEX SUBUNIT 3"/>
    <property type="match status" value="1"/>
</dbReference>
<dbReference type="FunFam" id="1.10.3380.10:FF:000001">
    <property type="entry name" value="U5 small nuclear ribonucleoprotein helicase"/>
    <property type="match status" value="1"/>
</dbReference>
<dbReference type="SMART" id="SM00973">
    <property type="entry name" value="Sec63"/>
    <property type="match status" value="1"/>
</dbReference>
<dbReference type="InterPro" id="IPR011545">
    <property type="entry name" value="DEAD/DEAH_box_helicase_dom"/>
</dbReference>
<evidence type="ECO:0000256" key="9">
    <source>
        <dbReference type="ARBA" id="ARBA00023242"/>
    </source>
</evidence>
<dbReference type="InterPro" id="IPR036388">
    <property type="entry name" value="WH-like_DNA-bd_sf"/>
</dbReference>
<dbReference type="GO" id="GO:0004386">
    <property type="term" value="F:helicase activity"/>
    <property type="evidence" value="ECO:0007669"/>
    <property type="project" value="UniProtKB-KW"/>
</dbReference>
<dbReference type="SUPFAM" id="SSF46785">
    <property type="entry name" value="Winged helix' DNA-binding domain"/>
    <property type="match status" value="1"/>
</dbReference>
<dbReference type="Pfam" id="PF00271">
    <property type="entry name" value="Helicase_C"/>
    <property type="match status" value="1"/>
</dbReference>
<dbReference type="FunFam" id="2.60.40.150:FF:000004">
    <property type="entry name" value="RNA helicase, activating signal cointegrator 1"/>
    <property type="match status" value="1"/>
</dbReference>
<feature type="domain" description="Helicase ATP-binding" evidence="11">
    <location>
        <begin position="483"/>
        <end position="666"/>
    </location>
</feature>
<dbReference type="GO" id="GO:0005524">
    <property type="term" value="F:ATP binding"/>
    <property type="evidence" value="ECO:0007669"/>
    <property type="project" value="UniProtKB-KW"/>
</dbReference>
<keyword evidence="8" id="KW-0067">ATP-binding</keyword>
<organism evidence="13 14">
    <name type="scientific">Stegodyphus mimosarum</name>
    <name type="common">African social velvet spider</name>
    <dbReference type="NCBI Taxonomy" id="407821"/>
    <lineage>
        <taxon>Eukaryota</taxon>
        <taxon>Metazoa</taxon>
        <taxon>Ecdysozoa</taxon>
        <taxon>Arthropoda</taxon>
        <taxon>Chelicerata</taxon>
        <taxon>Arachnida</taxon>
        <taxon>Araneae</taxon>
        <taxon>Araneomorphae</taxon>
        <taxon>Entelegynae</taxon>
        <taxon>Eresoidea</taxon>
        <taxon>Eresidae</taxon>
        <taxon>Stegodyphus</taxon>
    </lineage>
</organism>
<dbReference type="GO" id="GO:0005634">
    <property type="term" value="C:nucleus"/>
    <property type="evidence" value="ECO:0007669"/>
    <property type="project" value="TreeGrafter"/>
</dbReference>
<dbReference type="Pfam" id="PF26582">
    <property type="entry name" value="ASCC3_N"/>
    <property type="match status" value="1"/>
</dbReference>
<dbReference type="Pfam" id="PF23445">
    <property type="entry name" value="WHD_SNRNP200"/>
    <property type="match status" value="1"/>
</dbReference>
<protein>
    <recommendedName>
        <fullName evidence="10">U5 small nuclear ribonucleoprotein 200 kDa helicase</fullName>
    </recommendedName>
</protein>
<keyword evidence="7" id="KW-0347">Helicase</keyword>
<dbReference type="GO" id="GO:0006397">
    <property type="term" value="P:mRNA processing"/>
    <property type="evidence" value="ECO:0007669"/>
    <property type="project" value="UniProtKB-ARBA"/>
</dbReference>
<evidence type="ECO:0000256" key="2">
    <source>
        <dbReference type="ARBA" id="ARBA00004514"/>
    </source>
</evidence>
<evidence type="ECO:0000256" key="3">
    <source>
        <dbReference type="ARBA" id="ARBA00022490"/>
    </source>
</evidence>
<dbReference type="Gene3D" id="3.40.50.300">
    <property type="entry name" value="P-loop containing nucleotide triphosphate hydrolases"/>
    <property type="match status" value="3"/>
</dbReference>
<dbReference type="Proteomes" id="UP000054359">
    <property type="component" value="Unassembled WGS sequence"/>
</dbReference>
<dbReference type="InterPro" id="IPR035892">
    <property type="entry name" value="C2_domain_sf"/>
</dbReference>
<dbReference type="InterPro" id="IPR058856">
    <property type="entry name" value="ASCC3_N"/>
</dbReference>
<dbReference type="Gene3D" id="2.60.40.150">
    <property type="entry name" value="C2 domain"/>
    <property type="match status" value="1"/>
</dbReference>
<dbReference type="OrthoDB" id="5575at2759"/>
<evidence type="ECO:0000313" key="14">
    <source>
        <dbReference type="Proteomes" id="UP000054359"/>
    </source>
</evidence>
<evidence type="ECO:0000256" key="4">
    <source>
        <dbReference type="ARBA" id="ARBA00022737"/>
    </source>
</evidence>
<dbReference type="OMA" id="SKFEDIG"/>
<accession>A0A087UJT8</accession>
<dbReference type="GO" id="GO:0003676">
    <property type="term" value="F:nucleic acid binding"/>
    <property type="evidence" value="ECO:0007669"/>
    <property type="project" value="InterPro"/>
</dbReference>
<dbReference type="PROSITE" id="PS51192">
    <property type="entry name" value="HELICASE_ATP_BIND_1"/>
    <property type="match status" value="2"/>
</dbReference>
<keyword evidence="3" id="KW-0963">Cytoplasm</keyword>
<sequence>MYGQNQQPRLTSFLRAFSNVAAPWSGDPYDDSEALIRKRKEKNEKTARLHNLTAVKKFLVESSSLPPAEVNDLLTELMILAKEIAGSDSTSQIIEGTVAYLIELFRDCNMMGQKQSLELRRMFGVYPKESISKAFSISKKLIESLEDDIQETFICSGFPKNDEGLLSEEFGCKIKFVDLQPLDESYFCIPLMDIEDEEKDDAFKKFSFKFEGTSNAVRSESAPVKTSVVPCKIYDQQWLEVSLKDSASENLSSAELALSVSQLLKSDKSNEELQNDLFDLLGYERFELIQDILEHRNEIIFSKVIEANNMKEPSVIEKRPSYMTQVVIQSETEKLLSKQIRKDEKRIQRDQNRGIEENPGILNPQRLKQLREEALITAQNTPLFHHASASSAVYETGIYPNVYDMYAKTKMTASCISGRKLALPENTKRTNNSIFEELHIPPSEPISPNIGGDLVPISSLDEIGQQVFKGTKSLNRIQSMVFDIAYHTQENMLVCAPTGAGKTNVALLTIVHEIKNNIENGVIQKNKFKIVYVAPMKALAAEMVRNFSSKLNPLGIQVKELTGDMQLTKNEIVQTQMLVTTPEKWDVVTRKSTGDVALSQLVKLLILDEVHLLDGDRGPVLEALVARTLRQIETSQSMIRIVGLSATLPNYIDVASFLRVNPMIGLFFFDDRFRPVPLSATFIGVKANNPLQQLKDMDEICYRKVAHLVEKHQVMVFVHARNATVKTATVLKDLAMKYNQTHLFIEQKNSSEFGSAQKCVLKSRNKELRQLFECGFAIHHAGMLRSDRNLVEKYFREGFIKVLVCTSTLAWGVNLPARAVIIKGTEIYDAKQGSVVDLSVLDVMQIFGRAGRPQFDKKGEGIIITTHDKLYHYSSLLTRQHQIESKFIDRIADNLNAEIALGTVANIDEGAEWLSYTYLYVRMLRNPHFYSLKPSKLKEDHRLHQYRKELIIDAAKKLYRAQMIRYDVANGFLNITDMGRTASHYYISTETILRFNQKLCFNDKSSYLIDSEIFKIISQAQEFDQLKVRDDELPELDHLLHECWLEVSQGAENTEGKVNILLQAYLSRLHIEGFSLISDQAYVAQNATRIVRALFEVSLRKKWALLTSSLLRICKMMEKQIWDFQSPLHQFPEINRDALNKIDKLHNHYSVEHLQDMDEDEIGTRLRCYNLRGLIKKCLMHIPNLGIEPIVQPITDSILRITLNIKPDFKWSDKHHGTGSEAFWIWVEDPDTDYIYHFEYFILPKKQVIHQEVQSLVFTIPLPRDTRPSQYLIRAVSDRWLGSDRSFVMPFQDLILPQHHQPHTDLLNLVPLPVSALKNPEYEALYNFEYFNPIQTQIFHTLYHTDHNVLLGAPTGSGKTIAAEIAMFRVFNVHQGAKIVYIAPLKALVRERIEDWKIRFQQKLKKK</sequence>